<proteinExistence type="predicted"/>
<name>A0ACC2NR17_9HYME</name>
<sequence length="505" mass="58142">MMQSSSSVIELTPLLSLYRGFANALNFKRITHPIRNFYYHNIAYGNGISSSYEHREKPFERGIIAYTSTFVDFDQKVNDNRDACFKSSRLFLDIETGKYENEFLAVRQYNSPKAEISISFMITLAILIIVVFIFLIFSRIFKFNRRNWGLIHITRILLGASAEYRGPSRLSEMIFRICLFSVSGLITIYLNDNMTNILLGHQRFLRISTLKDLSESNLEVAIDSITKCWLGYDSNDDPDLKLILNRAQVYENDETLKKSLTNRARESNQAHLFITHRHGNGISGYRLSEVTSSAQSRDQNNGFVTVINKPTRRFRLIVIMKRTAFFLGQFHKYTMKMKESGIADYRMNRYAKPMSKDDGIQYQTANCYKCEVLEYDDVSSEIPLDTRLVSFLIIGYSLAGVVLVCEIILKNFGQNFRNRYPLVWTILFGMVNVNYPGNRSYLSYPRNLMIRGNDNGYLSHPTGNQLPVIKTSRGVISQTPTDYRHVHRAEKLPQEIGEKGSSLDV</sequence>
<evidence type="ECO:0000313" key="2">
    <source>
        <dbReference type="Proteomes" id="UP001239111"/>
    </source>
</evidence>
<dbReference type="Proteomes" id="UP001239111">
    <property type="component" value="Chromosome 3"/>
</dbReference>
<evidence type="ECO:0000313" key="1">
    <source>
        <dbReference type="EMBL" id="KAJ8673273.1"/>
    </source>
</evidence>
<organism evidence="1 2">
    <name type="scientific">Eretmocerus hayati</name>
    <dbReference type="NCBI Taxonomy" id="131215"/>
    <lineage>
        <taxon>Eukaryota</taxon>
        <taxon>Metazoa</taxon>
        <taxon>Ecdysozoa</taxon>
        <taxon>Arthropoda</taxon>
        <taxon>Hexapoda</taxon>
        <taxon>Insecta</taxon>
        <taxon>Pterygota</taxon>
        <taxon>Neoptera</taxon>
        <taxon>Endopterygota</taxon>
        <taxon>Hymenoptera</taxon>
        <taxon>Apocrita</taxon>
        <taxon>Proctotrupomorpha</taxon>
        <taxon>Chalcidoidea</taxon>
        <taxon>Aphelinidae</taxon>
        <taxon>Aphelininae</taxon>
        <taxon>Eretmocerus</taxon>
    </lineage>
</organism>
<reference evidence="1" key="1">
    <citation type="submission" date="2023-04" db="EMBL/GenBank/DDBJ databases">
        <title>A chromosome-level genome assembly of the parasitoid wasp Eretmocerus hayati.</title>
        <authorList>
            <person name="Zhong Y."/>
            <person name="Liu S."/>
            <person name="Liu Y."/>
        </authorList>
    </citation>
    <scope>NUCLEOTIDE SEQUENCE</scope>
    <source>
        <strain evidence="1">ZJU_SS_LIU_2023</strain>
    </source>
</reference>
<dbReference type="EMBL" id="CM056743">
    <property type="protein sequence ID" value="KAJ8673273.1"/>
    <property type="molecule type" value="Genomic_DNA"/>
</dbReference>
<protein>
    <submittedName>
        <fullName evidence="1">Uncharacterized protein</fullName>
    </submittedName>
</protein>
<gene>
    <name evidence="1" type="ORF">QAD02_004535</name>
</gene>
<comment type="caution">
    <text evidence="1">The sequence shown here is derived from an EMBL/GenBank/DDBJ whole genome shotgun (WGS) entry which is preliminary data.</text>
</comment>
<accession>A0ACC2NR17</accession>
<keyword evidence="2" id="KW-1185">Reference proteome</keyword>